<gene>
    <name evidence="8" type="ORF">P5673_001846</name>
</gene>
<organism evidence="8 9">
    <name type="scientific">Acropora cervicornis</name>
    <name type="common">Staghorn coral</name>
    <dbReference type="NCBI Taxonomy" id="6130"/>
    <lineage>
        <taxon>Eukaryota</taxon>
        <taxon>Metazoa</taxon>
        <taxon>Cnidaria</taxon>
        <taxon>Anthozoa</taxon>
        <taxon>Hexacorallia</taxon>
        <taxon>Scleractinia</taxon>
        <taxon>Astrocoeniina</taxon>
        <taxon>Acroporidae</taxon>
        <taxon>Acropora</taxon>
    </lineage>
</organism>
<comment type="subcellular location">
    <subcellularLocation>
        <location evidence="1">Membrane</location>
    </subcellularLocation>
</comment>
<dbReference type="AlphaFoldDB" id="A0AAD9R4D6"/>
<evidence type="ECO:0000313" key="9">
    <source>
        <dbReference type="Proteomes" id="UP001249851"/>
    </source>
</evidence>
<evidence type="ECO:0000256" key="1">
    <source>
        <dbReference type="ARBA" id="ARBA00004370"/>
    </source>
</evidence>
<evidence type="ECO:0000256" key="6">
    <source>
        <dbReference type="SAM" id="Phobius"/>
    </source>
</evidence>
<dbReference type="GO" id="GO:0004930">
    <property type="term" value="F:G protein-coupled receptor activity"/>
    <property type="evidence" value="ECO:0007669"/>
    <property type="project" value="UniProtKB-KW"/>
</dbReference>
<evidence type="ECO:0000256" key="5">
    <source>
        <dbReference type="RuleBase" id="RU000688"/>
    </source>
</evidence>
<dbReference type="EMBL" id="JARQWQ010000003">
    <property type="protein sequence ID" value="KAK2572846.1"/>
    <property type="molecule type" value="Genomic_DNA"/>
</dbReference>
<feature type="transmembrane region" description="Helical" evidence="6">
    <location>
        <begin position="128"/>
        <end position="146"/>
    </location>
</feature>
<feature type="domain" description="G-protein coupled receptors family 1 profile" evidence="7">
    <location>
        <begin position="59"/>
        <end position="313"/>
    </location>
</feature>
<feature type="transmembrane region" description="Helical" evidence="6">
    <location>
        <begin position="80"/>
        <end position="103"/>
    </location>
</feature>
<accession>A0AAD9R4D6</accession>
<protein>
    <submittedName>
        <fullName evidence="8">Rhodopsin</fullName>
    </submittedName>
</protein>
<dbReference type="GO" id="GO:0016020">
    <property type="term" value="C:membrane"/>
    <property type="evidence" value="ECO:0007669"/>
    <property type="project" value="UniProtKB-SubCell"/>
</dbReference>
<sequence>MESAINQSTLISATEISQSYSLNGQENNQSTAFTEQSELLSENVLEIAFTVIAGSAFTFNLMFCLVLFKKREMLRKPHNTLLFNLAITDLLTGILLVVTPGYVSREPLFPVSSGPGGHIFCSLLANRYLLFTVAKVSILLVTCLAVERWYCVMSPVEYNIKFDRKHLLIYILLSWVTTCALQSHKFLEMKSGDYECVTVDVPYSREGALAFIAIYSFIVFVSPCIVTWLTFAHIRCHPTGVARPSGESARREKQQKLVLRMCAITAVVITICWFPAQLSYSLTPFGITRVSGAFHKTCNVVAFCNSCINPFIYWYYHREYRKELAKLCHACKFLCYKDETVKNQHVSQHVFGQGTLYREDQGHFCQVAIDEMLNRSLPKNHQVTLSTSDDA</sequence>
<dbReference type="InterPro" id="IPR017452">
    <property type="entry name" value="GPCR_Rhodpsn_7TM"/>
</dbReference>
<feature type="transmembrane region" description="Helical" evidence="6">
    <location>
        <begin position="257"/>
        <end position="280"/>
    </location>
</feature>
<keyword evidence="3 6" id="KW-1133">Transmembrane helix</keyword>
<feature type="transmembrane region" description="Helical" evidence="6">
    <location>
        <begin position="300"/>
        <end position="316"/>
    </location>
</feature>
<reference evidence="8" key="2">
    <citation type="journal article" date="2023" name="Science">
        <title>Genomic signatures of disease resistance in endangered staghorn corals.</title>
        <authorList>
            <person name="Vollmer S.V."/>
            <person name="Selwyn J.D."/>
            <person name="Despard B.A."/>
            <person name="Roesel C.L."/>
        </authorList>
    </citation>
    <scope>NUCLEOTIDE SEQUENCE</scope>
    <source>
        <strain evidence="8">K2</strain>
    </source>
</reference>
<keyword evidence="9" id="KW-1185">Reference proteome</keyword>
<keyword evidence="5" id="KW-0675">Receptor</keyword>
<dbReference type="PROSITE" id="PS00237">
    <property type="entry name" value="G_PROTEIN_RECEP_F1_1"/>
    <property type="match status" value="1"/>
</dbReference>
<reference evidence="8" key="1">
    <citation type="journal article" date="2023" name="G3 (Bethesda)">
        <title>Whole genome assembly and annotation of the endangered Caribbean coral Acropora cervicornis.</title>
        <authorList>
            <person name="Selwyn J.D."/>
            <person name="Vollmer S.V."/>
        </authorList>
    </citation>
    <scope>NUCLEOTIDE SEQUENCE</scope>
    <source>
        <strain evidence="8">K2</strain>
    </source>
</reference>
<feature type="transmembrane region" description="Helical" evidence="6">
    <location>
        <begin position="47"/>
        <end position="68"/>
    </location>
</feature>
<keyword evidence="4 6" id="KW-0472">Membrane</keyword>
<dbReference type="Gene3D" id="1.20.1070.10">
    <property type="entry name" value="Rhodopsin 7-helix transmembrane proteins"/>
    <property type="match status" value="1"/>
</dbReference>
<dbReference type="PROSITE" id="PS50262">
    <property type="entry name" value="G_PROTEIN_RECEP_F1_2"/>
    <property type="match status" value="1"/>
</dbReference>
<comment type="similarity">
    <text evidence="5">Belongs to the G-protein coupled receptor 1 family.</text>
</comment>
<dbReference type="PRINTS" id="PR00237">
    <property type="entry name" value="GPCRRHODOPSN"/>
</dbReference>
<dbReference type="PANTHER" id="PTHR45698:SF1">
    <property type="entry name" value="TRACE AMINE-ASSOCIATED RECEPTOR 13C-LIKE"/>
    <property type="match status" value="1"/>
</dbReference>
<proteinExistence type="inferred from homology"/>
<dbReference type="SUPFAM" id="SSF81321">
    <property type="entry name" value="Family A G protein-coupled receptor-like"/>
    <property type="match status" value="1"/>
</dbReference>
<comment type="caution">
    <text evidence="8">The sequence shown here is derived from an EMBL/GenBank/DDBJ whole genome shotgun (WGS) entry which is preliminary data.</text>
</comment>
<dbReference type="PANTHER" id="PTHR45698">
    <property type="entry name" value="TRACE AMINE-ASSOCIATED RECEPTOR 19N-RELATED"/>
    <property type="match status" value="1"/>
</dbReference>
<keyword evidence="5" id="KW-0297">G-protein coupled receptor</keyword>
<evidence type="ECO:0000256" key="2">
    <source>
        <dbReference type="ARBA" id="ARBA00022692"/>
    </source>
</evidence>
<evidence type="ECO:0000259" key="7">
    <source>
        <dbReference type="PROSITE" id="PS50262"/>
    </source>
</evidence>
<dbReference type="CDD" id="cd00637">
    <property type="entry name" value="7tm_classA_rhodopsin-like"/>
    <property type="match status" value="1"/>
</dbReference>
<dbReference type="InterPro" id="IPR000276">
    <property type="entry name" value="GPCR_Rhodpsn"/>
</dbReference>
<name>A0AAD9R4D6_ACRCE</name>
<dbReference type="Proteomes" id="UP001249851">
    <property type="component" value="Unassembled WGS sequence"/>
</dbReference>
<dbReference type="Pfam" id="PF00001">
    <property type="entry name" value="7tm_1"/>
    <property type="match status" value="1"/>
</dbReference>
<keyword evidence="5" id="KW-0807">Transducer</keyword>
<feature type="transmembrane region" description="Helical" evidence="6">
    <location>
        <begin position="207"/>
        <end position="236"/>
    </location>
</feature>
<keyword evidence="2 5" id="KW-0812">Transmembrane</keyword>
<evidence type="ECO:0000313" key="8">
    <source>
        <dbReference type="EMBL" id="KAK2572846.1"/>
    </source>
</evidence>
<feature type="transmembrane region" description="Helical" evidence="6">
    <location>
        <begin position="167"/>
        <end position="187"/>
    </location>
</feature>
<evidence type="ECO:0000256" key="4">
    <source>
        <dbReference type="ARBA" id="ARBA00023136"/>
    </source>
</evidence>
<evidence type="ECO:0000256" key="3">
    <source>
        <dbReference type="ARBA" id="ARBA00022989"/>
    </source>
</evidence>